<protein>
    <recommendedName>
        <fullName evidence="5">Sulfatase N-terminal domain-containing protein</fullName>
    </recommendedName>
</protein>
<feature type="compositionally biased region" description="Polar residues" evidence="2">
    <location>
        <begin position="409"/>
        <end position="418"/>
    </location>
</feature>
<dbReference type="Gene3D" id="3.40.720.10">
    <property type="entry name" value="Alkaline Phosphatase, subunit A"/>
    <property type="match status" value="1"/>
</dbReference>
<keyword evidence="1" id="KW-0175">Coiled coil</keyword>
<dbReference type="Pfam" id="PF02995">
    <property type="entry name" value="DUF229"/>
    <property type="match status" value="2"/>
</dbReference>
<keyword evidence="4" id="KW-1185">Reference proteome</keyword>
<feature type="non-terminal residue" evidence="3">
    <location>
        <position position="619"/>
    </location>
</feature>
<dbReference type="Proteomes" id="UP000735302">
    <property type="component" value="Unassembled WGS sequence"/>
</dbReference>
<dbReference type="SUPFAM" id="SSF53649">
    <property type="entry name" value="Alkaline phosphatase-like"/>
    <property type="match status" value="1"/>
</dbReference>
<evidence type="ECO:0008006" key="5">
    <source>
        <dbReference type="Google" id="ProtNLM"/>
    </source>
</evidence>
<comment type="caution">
    <text evidence="3">The sequence shown here is derived from an EMBL/GenBank/DDBJ whole genome shotgun (WGS) entry which is preliminary data.</text>
</comment>
<gene>
    <name evidence="3" type="ORF">PoB_006968600</name>
</gene>
<dbReference type="PANTHER" id="PTHR10974:SF1">
    <property type="entry name" value="FI08016P-RELATED"/>
    <property type="match status" value="1"/>
</dbReference>
<feature type="region of interest" description="Disordered" evidence="2">
    <location>
        <begin position="464"/>
        <end position="493"/>
    </location>
</feature>
<dbReference type="GO" id="GO:0005615">
    <property type="term" value="C:extracellular space"/>
    <property type="evidence" value="ECO:0007669"/>
    <property type="project" value="TreeGrafter"/>
</dbReference>
<feature type="coiled-coil region" evidence="1">
    <location>
        <begin position="496"/>
        <end position="523"/>
    </location>
</feature>
<feature type="compositionally biased region" description="Basic and acidic residues" evidence="2">
    <location>
        <begin position="437"/>
        <end position="449"/>
    </location>
</feature>
<sequence length="619" mass="70682">MHKANRFMFLVLCSVATVLVVFLSRQGLVVIPTKPFRTLAVHHRDVPNSTTIAYRGNDIVGQLYSNATVQTQSAEQTQFASQPLQKHRRRPSACVPPQIHPFDPSLSDVLESYPPLDCSGGLPSVVTVSHLGGAVRLVVDRMLVKQKLRSGEQPACRYRAISVRPGGDFNTTATEWSEFFSDSTQAGPSEEHFVVECYETKNLKSPLVAKSYLSVVRERESLEKSLREKLSDHVRKNAPKETLNVVVLGIDGMSKQNMIRTLPKTRDFLLGTLRAKEMLNYNKNGMNTFPNVITLLTGKTVSEISSEYSWNTGRFFDDIPFVWDEFARAGYRTQMSLDSSRVTSFHCSKQGFSRPPVHYYHRPLVLQSEPDADVRHKDGNCIGDTPEVTFLLDYVLQMANVFGRRSVSKSDGNDNGQAENKRSLKKRAVADSMVIRTGEKNHNDESDVAKETNYNIEKVGHALTSDHRGQSEKPENQLLQQLQQSKQQQHQYLHYHQQQQLQLQQQKQINQQQQQQQQQQQHQQYLEQQLHLEHHQHEEQHYQEEQHQPLQQGQSETLSDPRPFFSYNFFVRLTHDNPQKASSGDLIYRDFFSSLHSTGALNNTVLIFFSDHGPRFGPL</sequence>
<evidence type="ECO:0000313" key="3">
    <source>
        <dbReference type="EMBL" id="GFO43181.1"/>
    </source>
</evidence>
<dbReference type="AlphaFoldDB" id="A0AAV4DG92"/>
<dbReference type="InterPro" id="IPR004245">
    <property type="entry name" value="DUF229"/>
</dbReference>
<reference evidence="3 4" key="1">
    <citation type="journal article" date="2021" name="Elife">
        <title>Chloroplast acquisition without the gene transfer in kleptoplastic sea slugs, Plakobranchus ocellatus.</title>
        <authorList>
            <person name="Maeda T."/>
            <person name="Takahashi S."/>
            <person name="Yoshida T."/>
            <person name="Shimamura S."/>
            <person name="Takaki Y."/>
            <person name="Nagai Y."/>
            <person name="Toyoda A."/>
            <person name="Suzuki Y."/>
            <person name="Arimoto A."/>
            <person name="Ishii H."/>
            <person name="Satoh N."/>
            <person name="Nishiyama T."/>
            <person name="Hasebe M."/>
            <person name="Maruyama T."/>
            <person name="Minagawa J."/>
            <person name="Obokata J."/>
            <person name="Shigenobu S."/>
        </authorList>
    </citation>
    <scope>NUCLEOTIDE SEQUENCE [LARGE SCALE GENOMIC DNA]</scope>
</reference>
<evidence type="ECO:0000313" key="4">
    <source>
        <dbReference type="Proteomes" id="UP000735302"/>
    </source>
</evidence>
<accession>A0AAV4DG92</accession>
<evidence type="ECO:0000256" key="2">
    <source>
        <dbReference type="SAM" id="MobiDB-lite"/>
    </source>
</evidence>
<dbReference type="EMBL" id="BLXT01007857">
    <property type="protein sequence ID" value="GFO43181.1"/>
    <property type="molecule type" value="Genomic_DNA"/>
</dbReference>
<feature type="compositionally biased region" description="Basic and acidic residues" evidence="2">
    <location>
        <begin position="464"/>
        <end position="475"/>
    </location>
</feature>
<feature type="compositionally biased region" description="Basic and acidic residues" evidence="2">
    <location>
        <begin position="536"/>
        <end position="547"/>
    </location>
</feature>
<dbReference type="PANTHER" id="PTHR10974">
    <property type="entry name" value="FI08016P-RELATED"/>
    <property type="match status" value="1"/>
</dbReference>
<evidence type="ECO:0000256" key="1">
    <source>
        <dbReference type="SAM" id="Coils"/>
    </source>
</evidence>
<feature type="region of interest" description="Disordered" evidence="2">
    <location>
        <begin position="406"/>
        <end position="449"/>
    </location>
</feature>
<feature type="region of interest" description="Disordered" evidence="2">
    <location>
        <begin position="536"/>
        <end position="558"/>
    </location>
</feature>
<proteinExistence type="predicted"/>
<name>A0AAV4DG92_9GAST</name>
<organism evidence="3 4">
    <name type="scientific">Plakobranchus ocellatus</name>
    <dbReference type="NCBI Taxonomy" id="259542"/>
    <lineage>
        <taxon>Eukaryota</taxon>
        <taxon>Metazoa</taxon>
        <taxon>Spiralia</taxon>
        <taxon>Lophotrochozoa</taxon>
        <taxon>Mollusca</taxon>
        <taxon>Gastropoda</taxon>
        <taxon>Heterobranchia</taxon>
        <taxon>Euthyneura</taxon>
        <taxon>Panpulmonata</taxon>
        <taxon>Sacoglossa</taxon>
        <taxon>Placobranchoidea</taxon>
        <taxon>Plakobranchidae</taxon>
        <taxon>Plakobranchus</taxon>
    </lineage>
</organism>
<dbReference type="InterPro" id="IPR017850">
    <property type="entry name" value="Alkaline_phosphatase_core_sf"/>
</dbReference>
<feature type="compositionally biased region" description="Low complexity" evidence="2">
    <location>
        <begin position="477"/>
        <end position="493"/>
    </location>
</feature>